<dbReference type="GO" id="GO:0003676">
    <property type="term" value="F:nucleic acid binding"/>
    <property type="evidence" value="ECO:0007669"/>
    <property type="project" value="InterPro"/>
</dbReference>
<keyword evidence="3" id="KW-0540">Nuclease</keyword>
<dbReference type="Pfam" id="PF17917">
    <property type="entry name" value="RT_RNaseH"/>
    <property type="match status" value="1"/>
</dbReference>
<dbReference type="GO" id="GO:0003964">
    <property type="term" value="F:RNA-directed DNA polymerase activity"/>
    <property type="evidence" value="ECO:0007669"/>
    <property type="project" value="UniProtKB-KW"/>
</dbReference>
<dbReference type="AlphaFoldDB" id="A0AAQ3UKI2"/>
<dbReference type="SUPFAM" id="SSF53098">
    <property type="entry name" value="Ribonuclease H-like"/>
    <property type="match status" value="1"/>
</dbReference>
<dbReference type="InterPro" id="IPR036397">
    <property type="entry name" value="RNaseH_sf"/>
</dbReference>
<dbReference type="InterPro" id="IPR043502">
    <property type="entry name" value="DNA/RNA_pol_sf"/>
</dbReference>
<organism evidence="8 9">
    <name type="scientific">Paspalum notatum var. saurae</name>
    <dbReference type="NCBI Taxonomy" id="547442"/>
    <lineage>
        <taxon>Eukaryota</taxon>
        <taxon>Viridiplantae</taxon>
        <taxon>Streptophyta</taxon>
        <taxon>Embryophyta</taxon>
        <taxon>Tracheophyta</taxon>
        <taxon>Spermatophyta</taxon>
        <taxon>Magnoliopsida</taxon>
        <taxon>Liliopsida</taxon>
        <taxon>Poales</taxon>
        <taxon>Poaceae</taxon>
        <taxon>PACMAD clade</taxon>
        <taxon>Panicoideae</taxon>
        <taxon>Andropogonodae</taxon>
        <taxon>Paspaleae</taxon>
        <taxon>Paspalinae</taxon>
        <taxon>Paspalum</taxon>
    </lineage>
</organism>
<dbReference type="InterPro" id="IPR012337">
    <property type="entry name" value="RNaseH-like_sf"/>
</dbReference>
<evidence type="ECO:0000256" key="5">
    <source>
        <dbReference type="ARBA" id="ARBA00022801"/>
    </source>
</evidence>
<evidence type="ECO:0000313" key="9">
    <source>
        <dbReference type="Proteomes" id="UP001341281"/>
    </source>
</evidence>
<dbReference type="FunFam" id="3.30.70.270:FF:000003">
    <property type="entry name" value="Transposon Ty3-G Gag-Pol polyprotein"/>
    <property type="match status" value="1"/>
</dbReference>
<keyword evidence="4" id="KW-0255">Endonuclease</keyword>
<dbReference type="EMBL" id="CP144753">
    <property type="protein sequence ID" value="WVZ93721.1"/>
    <property type="molecule type" value="Genomic_DNA"/>
</dbReference>
<evidence type="ECO:0000256" key="6">
    <source>
        <dbReference type="ARBA" id="ARBA00022918"/>
    </source>
</evidence>
<gene>
    <name evidence="8" type="ORF">U9M48_039678</name>
</gene>
<dbReference type="GO" id="GO:0016787">
    <property type="term" value="F:hydrolase activity"/>
    <property type="evidence" value="ECO:0007669"/>
    <property type="project" value="UniProtKB-KW"/>
</dbReference>
<name>A0AAQ3UKI2_PASNO</name>
<dbReference type="Gene3D" id="3.30.70.270">
    <property type="match status" value="2"/>
</dbReference>
<evidence type="ECO:0000256" key="4">
    <source>
        <dbReference type="ARBA" id="ARBA00022759"/>
    </source>
</evidence>
<dbReference type="PANTHER" id="PTHR37984:SF5">
    <property type="entry name" value="PROTEIN NYNRIN-LIKE"/>
    <property type="match status" value="1"/>
</dbReference>
<sequence length="659" mass="76224">VFPEKLPGLPPDRDVEFRIEFIPGTTPISKRPYRMAPDELKELKTQTRGSSIPARHLGVAQLSLLRRRTKILSNKNQGGKYPKDSLLHQIRLVRVFGHVLWTTNAPAFFMYMMNSVFMNELNKFVVVFIDDILIYSKNEKEHEEHLRLVLTRLRKHKLYAKFSKCAFWLKEVSFLGHILSEKGVAVDPSKVEDVLNWKQPEIDFSKTVKPMTSLTKKNVKYVWSPNCEEAFQTLKKLLTSAPVLAQPDVTKPFDVYCDATGNGLGCVLMQEGRVIAYVSRQLRKHEVNYPTHDLELAAVVHALKIWTHYLLNNNCHIYTDHKSLKYILTQPELNMRQRRWLELIKDYDLEIHYHPGKANVVADALSRRAHCHVIEVRPTARVICSEMGEIEVITEQMAELYNLIIEPTLKEQIIAAQRQDQGMAHIREEIDDKKKACFTLDDQGGRGVEKENTRRSTRFHVYHTPGQQQNVPRPETEILVDSYEMRDRQPLAIPAWKWEDVHMDFIIGLPRTQKGYDSIWVIIDRLTKSVHFLPVKTHYTAATYARLYVSQIVSLHGVPRTITSDRGSLFVSRFWVQLQAALGTNLVRSSTYHPQTSGQVERVNKILKDMLRACALTYSTKWDDCLPLAEFAYNNSYQKSLEMAPFEALYGRRCRTPLN</sequence>
<keyword evidence="5" id="KW-0378">Hydrolase</keyword>
<dbReference type="FunFam" id="3.30.420.10:FF:000032">
    <property type="entry name" value="Retrovirus-related Pol polyprotein from transposon 297-like Protein"/>
    <property type="match status" value="1"/>
</dbReference>
<dbReference type="GO" id="GO:0004519">
    <property type="term" value="F:endonuclease activity"/>
    <property type="evidence" value="ECO:0007669"/>
    <property type="project" value="UniProtKB-KW"/>
</dbReference>
<dbReference type="Pfam" id="PF00078">
    <property type="entry name" value="RVT_1"/>
    <property type="match status" value="1"/>
</dbReference>
<keyword evidence="1" id="KW-0808">Transferase</keyword>
<protein>
    <recommendedName>
        <fullName evidence="7">Integrase catalytic domain-containing protein</fullName>
    </recommendedName>
</protein>
<dbReference type="SUPFAM" id="SSF56672">
    <property type="entry name" value="DNA/RNA polymerases"/>
    <property type="match status" value="1"/>
</dbReference>
<keyword evidence="2" id="KW-0548">Nucleotidyltransferase</keyword>
<evidence type="ECO:0000256" key="2">
    <source>
        <dbReference type="ARBA" id="ARBA00022695"/>
    </source>
</evidence>
<dbReference type="InterPro" id="IPR041373">
    <property type="entry name" value="RT_RNaseH"/>
</dbReference>
<dbReference type="PROSITE" id="PS50994">
    <property type="entry name" value="INTEGRASE"/>
    <property type="match status" value="1"/>
</dbReference>
<reference evidence="8 9" key="1">
    <citation type="submission" date="2024-02" db="EMBL/GenBank/DDBJ databases">
        <title>High-quality chromosome-scale genome assembly of Pensacola bahiagrass (Paspalum notatum Flugge var. saurae).</title>
        <authorList>
            <person name="Vega J.M."/>
            <person name="Podio M."/>
            <person name="Orjuela J."/>
            <person name="Siena L.A."/>
            <person name="Pessino S.C."/>
            <person name="Combes M.C."/>
            <person name="Mariac C."/>
            <person name="Albertini E."/>
            <person name="Pupilli F."/>
            <person name="Ortiz J.P.A."/>
            <person name="Leblanc O."/>
        </authorList>
    </citation>
    <scope>NUCLEOTIDE SEQUENCE [LARGE SCALE GENOMIC DNA]</scope>
    <source>
        <strain evidence="8">R1</strain>
        <tissue evidence="8">Leaf</tissue>
    </source>
</reference>
<dbReference type="CDD" id="cd09274">
    <property type="entry name" value="RNase_HI_RT_Ty3"/>
    <property type="match status" value="1"/>
</dbReference>
<dbReference type="InterPro" id="IPR000477">
    <property type="entry name" value="RT_dom"/>
</dbReference>
<dbReference type="PANTHER" id="PTHR37984">
    <property type="entry name" value="PROTEIN CBG26694"/>
    <property type="match status" value="1"/>
</dbReference>
<dbReference type="Proteomes" id="UP001341281">
    <property type="component" value="Chromosome 09"/>
</dbReference>
<keyword evidence="9" id="KW-1185">Reference proteome</keyword>
<keyword evidence="6" id="KW-0695">RNA-directed DNA polymerase</keyword>
<dbReference type="GO" id="GO:0015074">
    <property type="term" value="P:DNA integration"/>
    <property type="evidence" value="ECO:0007669"/>
    <property type="project" value="InterPro"/>
</dbReference>
<evidence type="ECO:0000313" key="8">
    <source>
        <dbReference type="EMBL" id="WVZ93721.1"/>
    </source>
</evidence>
<dbReference type="Gene3D" id="3.30.420.10">
    <property type="entry name" value="Ribonuclease H-like superfamily/Ribonuclease H"/>
    <property type="match status" value="2"/>
</dbReference>
<proteinExistence type="predicted"/>
<dbReference type="InterPro" id="IPR050951">
    <property type="entry name" value="Retrovirus_Pol_polyprotein"/>
</dbReference>
<dbReference type="InterPro" id="IPR043128">
    <property type="entry name" value="Rev_trsase/Diguanyl_cyclase"/>
</dbReference>
<dbReference type="InterPro" id="IPR001584">
    <property type="entry name" value="Integrase_cat-core"/>
</dbReference>
<dbReference type="CDD" id="cd01647">
    <property type="entry name" value="RT_LTR"/>
    <property type="match status" value="1"/>
</dbReference>
<feature type="domain" description="Integrase catalytic" evidence="7">
    <location>
        <begin position="486"/>
        <end position="653"/>
    </location>
</feature>
<evidence type="ECO:0000259" key="7">
    <source>
        <dbReference type="PROSITE" id="PS50994"/>
    </source>
</evidence>
<evidence type="ECO:0000256" key="1">
    <source>
        <dbReference type="ARBA" id="ARBA00022679"/>
    </source>
</evidence>
<dbReference type="Pfam" id="PF00665">
    <property type="entry name" value="rve"/>
    <property type="match status" value="1"/>
</dbReference>
<feature type="non-terminal residue" evidence="8">
    <location>
        <position position="659"/>
    </location>
</feature>
<accession>A0AAQ3UKI2</accession>
<evidence type="ECO:0000256" key="3">
    <source>
        <dbReference type="ARBA" id="ARBA00022722"/>
    </source>
</evidence>